<dbReference type="AlphaFoldDB" id="A0AAD5KPW0"/>
<accession>A0AAD5KPW0</accession>
<dbReference type="InterPro" id="IPR036291">
    <property type="entry name" value="NAD(P)-bd_dom_sf"/>
</dbReference>
<proteinExistence type="predicted"/>
<sequence length="291" mass="31912">MTSERIYIIGGTGNVGSAAVNELLKHKIPVTLYARSQAKVQALFNNQDLLTVIQGDYADLKPFEDSIAGHTRLFLLVSDLQNLVKIKTSIAEKAYAAGVKQIVHISSSSVSAPWRTNFIGTVHRNSEEGILAIPNRAAYVALRPSRFMSNQNVFEAHGIKYANIISDTVGPDHPQEFISPNDIGLAAANILRDAVEKHGDAVYELIGDVLRPKDRAALLTKVLGREINYVKITAEEKYKILTEKAGLPHRMAYDLTGFVEADPHVTPGLSIILGRQPETLEQYTEAKSALL</sequence>
<gene>
    <name evidence="2" type="ORF">BDA99DRAFT_494891</name>
</gene>
<dbReference type="Gene3D" id="3.90.25.10">
    <property type="entry name" value="UDP-galactose 4-epimerase, domain 1"/>
    <property type="match status" value="1"/>
</dbReference>
<evidence type="ECO:0000313" key="3">
    <source>
        <dbReference type="Proteomes" id="UP001209540"/>
    </source>
</evidence>
<dbReference type="InterPro" id="IPR008030">
    <property type="entry name" value="NmrA-like"/>
</dbReference>
<dbReference type="Pfam" id="PF05368">
    <property type="entry name" value="NmrA"/>
    <property type="match status" value="1"/>
</dbReference>
<dbReference type="PANTHER" id="PTHR43162">
    <property type="match status" value="1"/>
</dbReference>
<dbReference type="SUPFAM" id="SSF51735">
    <property type="entry name" value="NAD(P)-binding Rossmann-fold domains"/>
    <property type="match status" value="1"/>
</dbReference>
<reference evidence="2" key="2">
    <citation type="submission" date="2023-02" db="EMBL/GenBank/DDBJ databases">
        <authorList>
            <consortium name="DOE Joint Genome Institute"/>
            <person name="Mondo S.J."/>
            <person name="Chang Y."/>
            <person name="Wang Y."/>
            <person name="Ahrendt S."/>
            <person name="Andreopoulos W."/>
            <person name="Barry K."/>
            <person name="Beard J."/>
            <person name="Benny G.L."/>
            <person name="Blankenship S."/>
            <person name="Bonito G."/>
            <person name="Cuomo C."/>
            <person name="Desiro A."/>
            <person name="Gervers K.A."/>
            <person name="Hundley H."/>
            <person name="Kuo A."/>
            <person name="LaButti K."/>
            <person name="Lang B.F."/>
            <person name="Lipzen A."/>
            <person name="O'Donnell K."/>
            <person name="Pangilinan J."/>
            <person name="Reynolds N."/>
            <person name="Sandor L."/>
            <person name="Smith M.W."/>
            <person name="Tsang A."/>
            <person name="Grigoriev I.V."/>
            <person name="Stajich J.E."/>
            <person name="Spatafora J.W."/>
        </authorList>
    </citation>
    <scope>NUCLEOTIDE SEQUENCE</scope>
    <source>
        <strain evidence="2">RSA 2281</strain>
    </source>
</reference>
<comment type="caution">
    <text evidence="2">The sequence shown here is derived from an EMBL/GenBank/DDBJ whole genome shotgun (WGS) entry which is preliminary data.</text>
</comment>
<dbReference type="PANTHER" id="PTHR43162:SF1">
    <property type="entry name" value="PRESTALK A DIFFERENTIATION PROTEIN A"/>
    <property type="match status" value="1"/>
</dbReference>
<organism evidence="2 3">
    <name type="scientific">Phascolomyces articulosus</name>
    <dbReference type="NCBI Taxonomy" id="60185"/>
    <lineage>
        <taxon>Eukaryota</taxon>
        <taxon>Fungi</taxon>
        <taxon>Fungi incertae sedis</taxon>
        <taxon>Mucoromycota</taxon>
        <taxon>Mucoromycotina</taxon>
        <taxon>Mucoromycetes</taxon>
        <taxon>Mucorales</taxon>
        <taxon>Lichtheimiaceae</taxon>
        <taxon>Phascolomyces</taxon>
    </lineage>
</organism>
<protein>
    <recommendedName>
        <fullName evidence="1">NmrA-like domain-containing protein</fullName>
    </recommendedName>
</protein>
<dbReference type="InterPro" id="IPR051604">
    <property type="entry name" value="Ergot_Alk_Oxidoreductase"/>
</dbReference>
<evidence type="ECO:0000259" key="1">
    <source>
        <dbReference type="Pfam" id="PF05368"/>
    </source>
</evidence>
<reference evidence="2" key="1">
    <citation type="journal article" date="2022" name="IScience">
        <title>Evolution of zygomycete secretomes and the origins of terrestrial fungal ecologies.</title>
        <authorList>
            <person name="Chang Y."/>
            <person name="Wang Y."/>
            <person name="Mondo S."/>
            <person name="Ahrendt S."/>
            <person name="Andreopoulos W."/>
            <person name="Barry K."/>
            <person name="Beard J."/>
            <person name="Benny G.L."/>
            <person name="Blankenship S."/>
            <person name="Bonito G."/>
            <person name="Cuomo C."/>
            <person name="Desiro A."/>
            <person name="Gervers K.A."/>
            <person name="Hundley H."/>
            <person name="Kuo A."/>
            <person name="LaButti K."/>
            <person name="Lang B.F."/>
            <person name="Lipzen A."/>
            <person name="O'Donnell K."/>
            <person name="Pangilinan J."/>
            <person name="Reynolds N."/>
            <person name="Sandor L."/>
            <person name="Smith M.E."/>
            <person name="Tsang A."/>
            <person name="Grigoriev I.V."/>
            <person name="Stajich J.E."/>
            <person name="Spatafora J.W."/>
        </authorList>
    </citation>
    <scope>NUCLEOTIDE SEQUENCE</scope>
    <source>
        <strain evidence="2">RSA 2281</strain>
    </source>
</reference>
<evidence type="ECO:0000313" key="2">
    <source>
        <dbReference type="EMBL" id="KAI9277105.1"/>
    </source>
</evidence>
<dbReference type="EMBL" id="JAIXMP010000002">
    <property type="protein sequence ID" value="KAI9277105.1"/>
    <property type="molecule type" value="Genomic_DNA"/>
</dbReference>
<dbReference type="Proteomes" id="UP001209540">
    <property type="component" value="Unassembled WGS sequence"/>
</dbReference>
<feature type="domain" description="NmrA-like" evidence="1">
    <location>
        <begin position="3"/>
        <end position="260"/>
    </location>
</feature>
<keyword evidence="3" id="KW-1185">Reference proteome</keyword>
<name>A0AAD5KPW0_9FUNG</name>
<dbReference type="Gene3D" id="3.40.50.720">
    <property type="entry name" value="NAD(P)-binding Rossmann-like Domain"/>
    <property type="match status" value="1"/>
</dbReference>